<protein>
    <submittedName>
        <fullName evidence="2">Uncharacterized protein</fullName>
    </submittedName>
</protein>
<feature type="region of interest" description="Disordered" evidence="1">
    <location>
        <begin position="61"/>
        <end position="82"/>
    </location>
</feature>
<keyword evidence="3" id="KW-1185">Reference proteome</keyword>
<feature type="region of interest" description="Disordered" evidence="1">
    <location>
        <begin position="1"/>
        <end position="20"/>
    </location>
</feature>
<sequence>MKAQRRTYQDLSNLKSTKQKNKLISMKATKKEMQLLHDPSIINKDMKQCSSIQDLKAPLKAKQSNFEKRTQASSTSGQNSLHGSPVIKAIEIDADQSLDPIFEMPSSSVKKASTALLGSTKKYRSNFCMSSFKAAPKASELPGLPF</sequence>
<reference evidence="2" key="1">
    <citation type="submission" date="2023-07" db="EMBL/GenBank/DDBJ databases">
        <authorList>
            <consortium name="AG Swart"/>
            <person name="Singh M."/>
            <person name="Singh A."/>
            <person name="Seah K."/>
            <person name="Emmerich C."/>
        </authorList>
    </citation>
    <scope>NUCLEOTIDE SEQUENCE</scope>
    <source>
        <strain evidence="2">DP1</strain>
    </source>
</reference>
<accession>A0AAD1UR78</accession>
<evidence type="ECO:0000313" key="2">
    <source>
        <dbReference type="EMBL" id="CAI2369814.1"/>
    </source>
</evidence>
<organism evidence="2 3">
    <name type="scientific">Euplotes crassus</name>
    <dbReference type="NCBI Taxonomy" id="5936"/>
    <lineage>
        <taxon>Eukaryota</taxon>
        <taxon>Sar</taxon>
        <taxon>Alveolata</taxon>
        <taxon>Ciliophora</taxon>
        <taxon>Intramacronucleata</taxon>
        <taxon>Spirotrichea</taxon>
        <taxon>Hypotrichia</taxon>
        <taxon>Euplotida</taxon>
        <taxon>Euplotidae</taxon>
        <taxon>Moneuplotes</taxon>
    </lineage>
</organism>
<proteinExistence type="predicted"/>
<gene>
    <name evidence="2" type="ORF">ECRASSUSDP1_LOCUS11117</name>
</gene>
<evidence type="ECO:0000313" key="3">
    <source>
        <dbReference type="Proteomes" id="UP001295684"/>
    </source>
</evidence>
<dbReference type="Proteomes" id="UP001295684">
    <property type="component" value="Unassembled WGS sequence"/>
</dbReference>
<dbReference type="AlphaFoldDB" id="A0AAD1UR78"/>
<comment type="caution">
    <text evidence="2">The sequence shown here is derived from an EMBL/GenBank/DDBJ whole genome shotgun (WGS) entry which is preliminary data.</text>
</comment>
<evidence type="ECO:0000256" key="1">
    <source>
        <dbReference type="SAM" id="MobiDB-lite"/>
    </source>
</evidence>
<dbReference type="EMBL" id="CAMPGE010010971">
    <property type="protein sequence ID" value="CAI2369814.1"/>
    <property type="molecule type" value="Genomic_DNA"/>
</dbReference>
<feature type="compositionally biased region" description="Polar residues" evidence="1">
    <location>
        <begin position="71"/>
        <end position="82"/>
    </location>
</feature>
<name>A0AAD1UR78_EUPCR</name>